<evidence type="ECO:0000313" key="17">
    <source>
        <dbReference type="EMBL" id="KRL94915.1"/>
    </source>
</evidence>
<keyword evidence="9 13" id="KW-0547">Nucleotide-binding</keyword>
<dbReference type="GO" id="GO:0006096">
    <property type="term" value="P:glycolytic process"/>
    <property type="evidence" value="ECO:0007669"/>
    <property type="project" value="UniProtKB-UniRule"/>
</dbReference>
<dbReference type="InterPro" id="IPR036043">
    <property type="entry name" value="Phosphoglycerate_kinase_sf"/>
</dbReference>
<accession>A0A0R1UTX1</accession>
<evidence type="ECO:0000256" key="9">
    <source>
        <dbReference type="ARBA" id="ARBA00022741"/>
    </source>
</evidence>
<dbReference type="OrthoDB" id="9808460at2"/>
<name>A0A0R1UTX1_9LACO</name>
<dbReference type="Gene3D" id="3.40.50.1260">
    <property type="entry name" value="Phosphoglycerate kinase, N-terminal domain"/>
    <property type="match status" value="2"/>
</dbReference>
<evidence type="ECO:0000256" key="2">
    <source>
        <dbReference type="ARBA" id="ARBA00004496"/>
    </source>
</evidence>
<sequence>MAKLTVEDLQLEGKKVLMRVDFNVPIKDGIVGDDNRIVAALPTIKYVLEQGGRAILFSHLGRIKSEDDKPGLSMKPVAAKLEERLGKPVKFVGATEGAELEAAIDGLNNGEVLVFENTRYEDVVNGEYVKRESGNDPELGKYWASLGDVFINDAFGTAHRSHASNVGVATAMKEAGKQAAAGYLMEKEIKFLGNAVDNPVHPFVAILGGAKVSDKIGVIDHLLNKADKVIVGGGMTYTFYAAKGIKIGNSLVEQDKLDVAKEIMEKAGDKLVLPVDNVIADKFANDADTKVVEGDIDDGYMALDIGPKSVENFKNVLADAKTVVWNGPMGVFEMSNFAKGTLEVGKFLGELKDATTIVGGGDSTAAAKQLGISEQLTHISTGGGASLEYLEGKTLPGIAAISDK</sequence>
<evidence type="ECO:0000256" key="16">
    <source>
        <dbReference type="RuleBase" id="RU000532"/>
    </source>
</evidence>
<comment type="similarity">
    <text evidence="4 13 16">Belongs to the phosphoglycerate kinase family.</text>
</comment>
<dbReference type="STRING" id="417373.GCA_001570685_00291"/>
<gene>
    <name evidence="13" type="primary">pgk</name>
    <name evidence="17" type="ORF">FC21_GL000958</name>
</gene>
<feature type="binding site" evidence="13 14">
    <location>
        <begin position="59"/>
        <end position="62"/>
    </location>
    <ligand>
        <name>substrate</name>
    </ligand>
</feature>
<evidence type="ECO:0000256" key="13">
    <source>
        <dbReference type="HAMAP-Rule" id="MF_00145"/>
    </source>
</evidence>
<feature type="binding site" evidence="13">
    <location>
        <position position="160"/>
    </location>
    <ligand>
        <name>substrate</name>
    </ligand>
</feature>
<dbReference type="GO" id="GO:0004618">
    <property type="term" value="F:phosphoglycerate kinase activity"/>
    <property type="evidence" value="ECO:0007669"/>
    <property type="project" value="UniProtKB-UniRule"/>
</dbReference>
<feature type="binding site" evidence="13">
    <location>
        <position position="36"/>
    </location>
    <ligand>
        <name>substrate</name>
    </ligand>
</feature>
<dbReference type="PANTHER" id="PTHR11406:SF23">
    <property type="entry name" value="PHOSPHOGLYCERATE KINASE 1, CHLOROPLASTIC-RELATED"/>
    <property type="match status" value="1"/>
</dbReference>
<dbReference type="GO" id="GO:0006094">
    <property type="term" value="P:gluconeogenesis"/>
    <property type="evidence" value="ECO:0007669"/>
    <property type="project" value="TreeGrafter"/>
</dbReference>
<dbReference type="PATRIC" id="fig|1423742.4.peg.999"/>
<dbReference type="UniPathway" id="UPA00109">
    <property type="reaction ID" value="UER00185"/>
</dbReference>
<keyword evidence="7 13" id="KW-0963">Cytoplasm</keyword>
<evidence type="ECO:0000256" key="11">
    <source>
        <dbReference type="ARBA" id="ARBA00022840"/>
    </source>
</evidence>
<evidence type="ECO:0000256" key="1">
    <source>
        <dbReference type="ARBA" id="ARBA00000642"/>
    </source>
</evidence>
<dbReference type="GO" id="GO:0043531">
    <property type="term" value="F:ADP binding"/>
    <property type="evidence" value="ECO:0007669"/>
    <property type="project" value="TreeGrafter"/>
</dbReference>
<dbReference type="GO" id="GO:0005829">
    <property type="term" value="C:cytosol"/>
    <property type="evidence" value="ECO:0007669"/>
    <property type="project" value="TreeGrafter"/>
</dbReference>
<evidence type="ECO:0000256" key="12">
    <source>
        <dbReference type="ARBA" id="ARBA00023152"/>
    </source>
</evidence>
<keyword evidence="8 13" id="KW-0808">Transferase</keyword>
<comment type="pathway">
    <text evidence="3 13">Carbohydrate degradation; glycolysis; pyruvate from D-glyceraldehyde 3-phosphate: step 2/5.</text>
</comment>
<evidence type="ECO:0000256" key="6">
    <source>
        <dbReference type="ARBA" id="ARBA00016471"/>
    </source>
</evidence>
<dbReference type="InterPro" id="IPR015911">
    <property type="entry name" value="Phosphoglycerate_kinase_CS"/>
</dbReference>
<comment type="subunit">
    <text evidence="13">Monomer.</text>
</comment>
<organism evidence="17 18">
    <name type="scientific">Limosilactobacillus equigenerosi DSM 18793 = JCM 14505</name>
    <dbReference type="NCBI Taxonomy" id="1423742"/>
    <lineage>
        <taxon>Bacteria</taxon>
        <taxon>Bacillati</taxon>
        <taxon>Bacillota</taxon>
        <taxon>Bacilli</taxon>
        <taxon>Lactobacillales</taxon>
        <taxon>Lactobacillaceae</taxon>
        <taxon>Limosilactobacillus</taxon>
    </lineage>
</organism>
<dbReference type="InterPro" id="IPR015824">
    <property type="entry name" value="Phosphoglycerate_kinase_N"/>
</dbReference>
<feature type="binding site" evidence="14">
    <location>
        <position position="36"/>
    </location>
    <ligand>
        <name>(2R)-3-phosphoglycerate</name>
        <dbReference type="ChEBI" id="CHEBI:58272"/>
    </ligand>
</feature>
<dbReference type="FunFam" id="3.40.50.1260:FF:000008">
    <property type="entry name" value="Phosphoglycerate kinase"/>
    <property type="match status" value="1"/>
</dbReference>
<evidence type="ECO:0000256" key="14">
    <source>
        <dbReference type="PIRSR" id="PIRSR000724-1"/>
    </source>
</evidence>
<evidence type="ECO:0000256" key="3">
    <source>
        <dbReference type="ARBA" id="ARBA00004838"/>
    </source>
</evidence>
<dbReference type="SUPFAM" id="SSF53748">
    <property type="entry name" value="Phosphoglycerate kinase"/>
    <property type="match status" value="1"/>
</dbReference>
<dbReference type="PROSITE" id="PS00111">
    <property type="entry name" value="PGLYCERATE_KINASE"/>
    <property type="match status" value="1"/>
</dbReference>
<dbReference type="GO" id="GO:0009986">
    <property type="term" value="C:cell surface"/>
    <property type="evidence" value="ECO:0007669"/>
    <property type="project" value="UniProtKB-ARBA"/>
</dbReference>
<dbReference type="GO" id="GO:0005524">
    <property type="term" value="F:ATP binding"/>
    <property type="evidence" value="ECO:0007669"/>
    <property type="project" value="UniProtKB-KW"/>
</dbReference>
<dbReference type="PANTHER" id="PTHR11406">
    <property type="entry name" value="PHOSPHOGLYCERATE KINASE"/>
    <property type="match status" value="1"/>
</dbReference>
<comment type="subcellular location">
    <subcellularLocation>
        <location evidence="2 13">Cytoplasm</location>
    </subcellularLocation>
</comment>
<feature type="binding site" evidence="13 14">
    <location>
        <begin position="21"/>
        <end position="23"/>
    </location>
    <ligand>
        <name>substrate</name>
    </ligand>
</feature>
<keyword evidence="10 13" id="KW-0418">Kinase</keyword>
<feature type="binding site" evidence="13">
    <location>
        <position position="119"/>
    </location>
    <ligand>
        <name>substrate</name>
    </ligand>
</feature>
<evidence type="ECO:0000313" key="18">
    <source>
        <dbReference type="Proteomes" id="UP000051084"/>
    </source>
</evidence>
<feature type="binding site" evidence="14">
    <location>
        <position position="119"/>
    </location>
    <ligand>
        <name>(2R)-3-phosphoglycerate</name>
        <dbReference type="ChEBI" id="CHEBI:58272"/>
    </ligand>
</feature>
<dbReference type="CDD" id="cd00318">
    <property type="entry name" value="Phosphoglycerate_kinase"/>
    <property type="match status" value="1"/>
</dbReference>
<keyword evidence="12 13" id="KW-0324">Glycolysis</keyword>
<protein>
    <recommendedName>
        <fullName evidence="6 13">Phosphoglycerate kinase</fullName>
        <ecNumber evidence="5 13">2.7.2.3</ecNumber>
    </recommendedName>
</protein>
<feature type="binding site" evidence="13 15">
    <location>
        <begin position="360"/>
        <end position="363"/>
    </location>
    <ligand>
        <name>ATP</name>
        <dbReference type="ChEBI" id="CHEBI:30616"/>
    </ligand>
</feature>
<proteinExistence type="inferred from homology"/>
<feature type="binding site" evidence="14">
    <location>
        <position position="160"/>
    </location>
    <ligand>
        <name>(2R)-3-phosphoglycerate</name>
        <dbReference type="ChEBI" id="CHEBI:58272"/>
    </ligand>
</feature>
<dbReference type="RefSeq" id="WP_054652043.1">
    <property type="nucleotide sequence ID" value="NZ_AZGC01000026.1"/>
</dbReference>
<reference evidence="17 18" key="1">
    <citation type="journal article" date="2015" name="Genome Announc.">
        <title>Expanding the biotechnology potential of lactobacilli through comparative genomics of 213 strains and associated genera.</title>
        <authorList>
            <person name="Sun Z."/>
            <person name="Harris H.M."/>
            <person name="McCann A."/>
            <person name="Guo C."/>
            <person name="Argimon S."/>
            <person name="Zhang W."/>
            <person name="Yang X."/>
            <person name="Jeffery I.B."/>
            <person name="Cooney J.C."/>
            <person name="Kagawa T.F."/>
            <person name="Liu W."/>
            <person name="Song Y."/>
            <person name="Salvetti E."/>
            <person name="Wrobel A."/>
            <person name="Rasinkangas P."/>
            <person name="Parkhill J."/>
            <person name="Rea M.C."/>
            <person name="O'Sullivan O."/>
            <person name="Ritari J."/>
            <person name="Douillard F.P."/>
            <person name="Paul Ross R."/>
            <person name="Yang R."/>
            <person name="Briner A.E."/>
            <person name="Felis G.E."/>
            <person name="de Vos W.M."/>
            <person name="Barrangou R."/>
            <person name="Klaenhammer T.R."/>
            <person name="Caufield P.W."/>
            <person name="Cui Y."/>
            <person name="Zhang H."/>
            <person name="O'Toole P.W."/>
        </authorList>
    </citation>
    <scope>NUCLEOTIDE SEQUENCE [LARGE SCALE GENOMIC DNA]</scope>
    <source>
        <strain evidence="17 18">DSM 18793</strain>
    </source>
</reference>
<evidence type="ECO:0000256" key="15">
    <source>
        <dbReference type="PIRSR" id="PIRSR000724-2"/>
    </source>
</evidence>
<evidence type="ECO:0000256" key="4">
    <source>
        <dbReference type="ARBA" id="ARBA00008982"/>
    </source>
</evidence>
<dbReference type="PIRSF" id="PIRSF000724">
    <property type="entry name" value="Pgk"/>
    <property type="match status" value="1"/>
</dbReference>
<evidence type="ECO:0000256" key="7">
    <source>
        <dbReference type="ARBA" id="ARBA00022490"/>
    </source>
</evidence>
<evidence type="ECO:0000256" key="10">
    <source>
        <dbReference type="ARBA" id="ARBA00022777"/>
    </source>
</evidence>
<dbReference type="AlphaFoldDB" id="A0A0R1UTX1"/>
<evidence type="ECO:0000256" key="5">
    <source>
        <dbReference type="ARBA" id="ARBA00013061"/>
    </source>
</evidence>
<keyword evidence="11 13" id="KW-0067">ATP-binding</keyword>
<dbReference type="Pfam" id="PF00162">
    <property type="entry name" value="PGK"/>
    <property type="match status" value="1"/>
</dbReference>
<dbReference type="InterPro" id="IPR001576">
    <property type="entry name" value="Phosphoglycerate_kinase"/>
</dbReference>
<feature type="binding site" evidence="13 15">
    <location>
        <position position="215"/>
    </location>
    <ligand>
        <name>ATP</name>
        <dbReference type="ChEBI" id="CHEBI:30616"/>
    </ligand>
</feature>
<feature type="binding site" evidence="13 15">
    <location>
        <position position="333"/>
    </location>
    <ligand>
        <name>ATP</name>
        <dbReference type="ChEBI" id="CHEBI:30616"/>
    </ligand>
</feature>
<dbReference type="FunFam" id="3.40.50.1260:FF:000001">
    <property type="entry name" value="Phosphoglycerate kinase"/>
    <property type="match status" value="1"/>
</dbReference>
<dbReference type="EC" id="2.7.2.3" evidence="5 13"/>
<evidence type="ECO:0000256" key="8">
    <source>
        <dbReference type="ARBA" id="ARBA00022679"/>
    </source>
</evidence>
<dbReference type="Proteomes" id="UP000051084">
    <property type="component" value="Unassembled WGS sequence"/>
</dbReference>
<comment type="caution">
    <text evidence="17">The sequence shown here is derived from an EMBL/GenBank/DDBJ whole genome shotgun (WGS) entry which is preliminary data.</text>
</comment>
<keyword evidence="18" id="KW-1185">Reference proteome</keyword>
<dbReference type="HAMAP" id="MF_00145">
    <property type="entry name" value="Phosphoglyc_kinase"/>
    <property type="match status" value="1"/>
</dbReference>
<dbReference type="EMBL" id="AZGC01000026">
    <property type="protein sequence ID" value="KRL94915.1"/>
    <property type="molecule type" value="Genomic_DNA"/>
</dbReference>
<comment type="catalytic activity">
    <reaction evidence="1 13 16">
        <text>(2R)-3-phosphoglycerate + ATP = (2R)-3-phospho-glyceroyl phosphate + ADP</text>
        <dbReference type="Rhea" id="RHEA:14801"/>
        <dbReference type="ChEBI" id="CHEBI:30616"/>
        <dbReference type="ChEBI" id="CHEBI:57604"/>
        <dbReference type="ChEBI" id="CHEBI:58272"/>
        <dbReference type="ChEBI" id="CHEBI:456216"/>
        <dbReference type="EC" id="2.7.2.3"/>
    </reaction>
</comment>
<comment type="caution">
    <text evidence="13">Lacks conserved residue(s) required for the propagation of feature annotation.</text>
</comment>
<dbReference type="PRINTS" id="PR00477">
    <property type="entry name" value="PHGLYCKINASE"/>
</dbReference>